<accession>A0A8T0P5F2</accession>
<keyword evidence="3" id="KW-1185">Reference proteome</keyword>
<dbReference type="AlphaFoldDB" id="A0A8T0P5F2"/>
<proteinExistence type="predicted"/>
<organism evidence="2 3">
    <name type="scientific">Panicum virgatum</name>
    <name type="common">Blackwell switchgrass</name>
    <dbReference type="NCBI Taxonomy" id="38727"/>
    <lineage>
        <taxon>Eukaryota</taxon>
        <taxon>Viridiplantae</taxon>
        <taxon>Streptophyta</taxon>
        <taxon>Embryophyta</taxon>
        <taxon>Tracheophyta</taxon>
        <taxon>Spermatophyta</taxon>
        <taxon>Magnoliopsida</taxon>
        <taxon>Liliopsida</taxon>
        <taxon>Poales</taxon>
        <taxon>Poaceae</taxon>
        <taxon>PACMAD clade</taxon>
        <taxon>Panicoideae</taxon>
        <taxon>Panicodae</taxon>
        <taxon>Paniceae</taxon>
        <taxon>Panicinae</taxon>
        <taxon>Panicum</taxon>
        <taxon>Panicum sect. Hiantes</taxon>
    </lineage>
</organism>
<protein>
    <submittedName>
        <fullName evidence="2">Uncharacterized protein</fullName>
    </submittedName>
</protein>
<sequence length="140" mass="15501">MEYGADRVPFSSLGLPDFSVFKIVLYLVLFFCKKQKIVSRSSPSTSRLVRFVIDFTIAGQRSSPNGARDRHEFVMGLCLLRFLLGLFMRHPRGLSAFLFGPAAKASGSKTAARGSQLTIDESLKKKKLTIDARVAVRVST</sequence>
<keyword evidence="1" id="KW-0812">Transmembrane</keyword>
<gene>
    <name evidence="2" type="ORF">PVAP13_9KG629801</name>
</gene>
<name>A0A8T0P5F2_PANVG</name>
<reference evidence="2" key="1">
    <citation type="submission" date="2020-05" db="EMBL/GenBank/DDBJ databases">
        <title>WGS assembly of Panicum virgatum.</title>
        <authorList>
            <person name="Lovell J.T."/>
            <person name="Jenkins J."/>
            <person name="Shu S."/>
            <person name="Juenger T.E."/>
            <person name="Schmutz J."/>
        </authorList>
    </citation>
    <scope>NUCLEOTIDE SEQUENCE</scope>
    <source>
        <strain evidence="2">AP13</strain>
    </source>
</reference>
<keyword evidence="1" id="KW-0472">Membrane</keyword>
<evidence type="ECO:0000256" key="1">
    <source>
        <dbReference type="SAM" id="Phobius"/>
    </source>
</evidence>
<keyword evidence="1" id="KW-1133">Transmembrane helix</keyword>
<evidence type="ECO:0000313" key="2">
    <source>
        <dbReference type="EMBL" id="KAG2553934.1"/>
    </source>
</evidence>
<comment type="caution">
    <text evidence="2">The sequence shown here is derived from an EMBL/GenBank/DDBJ whole genome shotgun (WGS) entry which is preliminary data.</text>
</comment>
<dbReference type="Proteomes" id="UP000823388">
    <property type="component" value="Chromosome 9K"/>
</dbReference>
<dbReference type="EMBL" id="CM029053">
    <property type="protein sequence ID" value="KAG2553934.1"/>
    <property type="molecule type" value="Genomic_DNA"/>
</dbReference>
<evidence type="ECO:0000313" key="3">
    <source>
        <dbReference type="Proteomes" id="UP000823388"/>
    </source>
</evidence>
<feature type="transmembrane region" description="Helical" evidence="1">
    <location>
        <begin position="12"/>
        <end position="32"/>
    </location>
</feature>